<organism evidence="2 3">
    <name type="scientific">Stenotrophomonas mori</name>
    <dbReference type="NCBI Taxonomy" id="2871096"/>
    <lineage>
        <taxon>Bacteria</taxon>
        <taxon>Pseudomonadati</taxon>
        <taxon>Pseudomonadota</taxon>
        <taxon>Gammaproteobacteria</taxon>
        <taxon>Lysobacterales</taxon>
        <taxon>Lysobacteraceae</taxon>
        <taxon>Stenotrophomonas</taxon>
    </lineage>
</organism>
<gene>
    <name evidence="2" type="ORF">K5L01_05280</name>
</gene>
<keyword evidence="3" id="KW-1185">Reference proteome</keyword>
<comment type="caution">
    <text evidence="2">The sequence shown here is derived from an EMBL/GenBank/DDBJ whole genome shotgun (WGS) entry which is preliminary data.</text>
</comment>
<accession>A0ABT0SFG6</accession>
<proteinExistence type="predicted"/>
<evidence type="ECO:0000313" key="3">
    <source>
        <dbReference type="Proteomes" id="UP001431235"/>
    </source>
</evidence>
<dbReference type="Proteomes" id="UP001431235">
    <property type="component" value="Unassembled WGS sequence"/>
</dbReference>
<evidence type="ECO:0000256" key="1">
    <source>
        <dbReference type="SAM" id="MobiDB-lite"/>
    </source>
</evidence>
<sequence>MKRKRLSRQKGKKRPSPPENKGFHVFEHPYSKIDKDVLREILLTKGRESGERFPKLLESIAGRFHRWHPLHIIATIASYGLQVGVTDKGASSDGMLKDMQQHHIEMLQALALTLPYAEWGDAPAPPQVIQEVIDETKEFTEAFRNRRLVAIEEGRDDQQRVVLALQERLREHTQVVRNWGHFSAVVRISKELYCALDQDLLDHFGFSASDLIDVSNALLTAYQARANARFTLLREIFRARTTETLVRDFYAKYPGVTGDSEEFLAHIPAGVTTEMVGYRLLAHADIALVKLGIADVDELATLSARPPEVVERVLARLSIAPGELDATKAESFFLSNPVWTAPGLHIRGEYYFPAPQAIFSHVFSIMNALARDAGLKDKLEKRRAAFLEDKVGEIVGAALPAAKISKNVKWKSDGNLYETDLLCLFDRVALIVEAKSAALTPQGLRGAPDRIKRHVRDLVVAPAEQSYRLEQIIAQAKSGDPVSREIVSGLGLDADDVDTVIRISVTLDDFSTLCSAEKQLKAANWAPADLRLAPTMNLADFEVVSEILDEPAHFLHYLTERERVQKHIEIFGDELDYLGFYLETGFNVAALYEGGAALVITGMSRSIDHYYASLDAGVQVPKPEPKIHSRLKRIVREIRRRNAKRWTTMALGLLSMGSVEEQRRIFAELDKLKWSVCKAYRDPEHPCSLVISPPSHCAAYIIFYVYPDALSSRRHDTVSHLAAKAFEQRARERCIVIGKKVEDWERPYQYVGIATPPQ</sequence>
<feature type="compositionally biased region" description="Basic residues" evidence="1">
    <location>
        <begin position="1"/>
        <end position="15"/>
    </location>
</feature>
<evidence type="ECO:0000313" key="2">
    <source>
        <dbReference type="EMBL" id="MCL7714070.1"/>
    </source>
</evidence>
<dbReference type="EMBL" id="JAIKTS010000001">
    <property type="protein sequence ID" value="MCL7714070.1"/>
    <property type="molecule type" value="Genomic_DNA"/>
</dbReference>
<protein>
    <recommendedName>
        <fullName evidence="4">NERD domain-containing protein</fullName>
    </recommendedName>
</protein>
<reference evidence="2 3" key="1">
    <citation type="submission" date="2021-08" db="EMBL/GenBank/DDBJ databases">
        <title>Novel members of of the genus Stenotrophomonas from differernt environment.</title>
        <authorList>
            <person name="Deng Y."/>
        </authorList>
    </citation>
    <scope>NUCLEOTIDE SEQUENCE [LARGE SCALE GENOMIC DNA]</scope>
    <source>
        <strain evidence="2 3">CPCC 101365</strain>
    </source>
</reference>
<evidence type="ECO:0008006" key="4">
    <source>
        <dbReference type="Google" id="ProtNLM"/>
    </source>
</evidence>
<name>A0ABT0SFG6_9GAMM</name>
<dbReference type="RefSeq" id="WP_250062574.1">
    <property type="nucleotide sequence ID" value="NZ_JAIKTS010000001.1"/>
</dbReference>
<feature type="region of interest" description="Disordered" evidence="1">
    <location>
        <begin position="1"/>
        <end position="25"/>
    </location>
</feature>